<gene>
    <name evidence="1" type="ORF">Mic7113_2649</name>
</gene>
<dbReference type="eggNOG" id="ENOG5032VDW">
    <property type="taxonomic scope" value="Bacteria"/>
</dbReference>
<dbReference type="RefSeq" id="WP_015182586.1">
    <property type="nucleotide sequence ID" value="NC_019738.1"/>
</dbReference>
<proteinExistence type="predicted"/>
<dbReference type="AlphaFoldDB" id="K9WFX8"/>
<evidence type="ECO:0000313" key="1">
    <source>
        <dbReference type="EMBL" id="AFZ18437.1"/>
    </source>
</evidence>
<dbReference type="EMBL" id="CP003630">
    <property type="protein sequence ID" value="AFZ18437.1"/>
    <property type="molecule type" value="Genomic_DNA"/>
</dbReference>
<keyword evidence="2" id="KW-1185">Reference proteome</keyword>
<dbReference type="KEGG" id="mic:Mic7113_2649"/>
<name>K9WFX8_9CYAN</name>
<organism evidence="1 2">
    <name type="scientific">Allocoleopsis franciscana PCC 7113</name>
    <dbReference type="NCBI Taxonomy" id="1173027"/>
    <lineage>
        <taxon>Bacteria</taxon>
        <taxon>Bacillati</taxon>
        <taxon>Cyanobacteriota</taxon>
        <taxon>Cyanophyceae</taxon>
        <taxon>Coleofasciculales</taxon>
        <taxon>Coleofasciculaceae</taxon>
        <taxon>Allocoleopsis</taxon>
        <taxon>Allocoleopsis franciscana</taxon>
    </lineage>
</organism>
<evidence type="ECO:0000313" key="2">
    <source>
        <dbReference type="Proteomes" id="UP000010471"/>
    </source>
</evidence>
<reference evidence="1 2" key="1">
    <citation type="submission" date="2012-06" db="EMBL/GenBank/DDBJ databases">
        <title>Finished chromosome of genome of Microcoleus sp. PCC 7113.</title>
        <authorList>
            <consortium name="US DOE Joint Genome Institute"/>
            <person name="Gugger M."/>
            <person name="Coursin T."/>
            <person name="Rippka R."/>
            <person name="Tandeau De Marsac N."/>
            <person name="Huntemann M."/>
            <person name="Wei C.-L."/>
            <person name="Han J."/>
            <person name="Detter J.C."/>
            <person name="Han C."/>
            <person name="Tapia R."/>
            <person name="Chen A."/>
            <person name="Kyrpides N."/>
            <person name="Mavromatis K."/>
            <person name="Markowitz V."/>
            <person name="Szeto E."/>
            <person name="Ivanova N."/>
            <person name="Pagani I."/>
            <person name="Pati A."/>
            <person name="Goodwin L."/>
            <person name="Nordberg H.P."/>
            <person name="Cantor M.N."/>
            <person name="Hua S.X."/>
            <person name="Woyke T."/>
            <person name="Kerfeld C.A."/>
        </authorList>
    </citation>
    <scope>NUCLEOTIDE SEQUENCE [LARGE SCALE GENOMIC DNA]</scope>
    <source>
        <strain evidence="1 2">PCC 7113</strain>
    </source>
</reference>
<dbReference type="OrthoDB" id="128685at2"/>
<protein>
    <submittedName>
        <fullName evidence="1">Uncharacterized protein</fullName>
    </submittedName>
</protein>
<dbReference type="HOGENOM" id="CLU_764655_0_0_3"/>
<dbReference type="Proteomes" id="UP000010471">
    <property type="component" value="Chromosome"/>
</dbReference>
<accession>K9WFX8</accession>
<sequence>MNADHSKVVEEKQFPFEPKRGILAEVNQTFHEDYDKLIAQITSTFGKPEGPTVLLFTMKNLIIYHNGIREEEEFIPALYHQLKAIEHHPATLYATLQTFEGYRLTDSLRDFLRERSNLLQQALSSLNEQNWAANVIDNQKSLIAYSIEYINQVLSEGCIKSEQLSNYVQKVTPKIIQGVNEAAAAQLEFINEKMKNLLAKEKCRSLYVVICQVHQARHGEVVTQYFERVFNEFQGDAGAREDRIVFRESAVDDEPAALRLLATHILDQKISSAFFREPRRLQSDVLKDAANFWLWEHTMDIPKWP</sequence>